<dbReference type="GO" id="GO:0003995">
    <property type="term" value="F:acyl-CoA dehydrogenase activity"/>
    <property type="evidence" value="ECO:0007669"/>
    <property type="project" value="TreeGrafter"/>
</dbReference>
<dbReference type="OrthoDB" id="7328575at2"/>
<comment type="cofactor">
    <cofactor evidence="1">
        <name>FAD</name>
        <dbReference type="ChEBI" id="CHEBI:57692"/>
    </cofactor>
</comment>
<dbReference type="PANTHER" id="PTHR43884">
    <property type="entry name" value="ACYL-COA DEHYDROGENASE"/>
    <property type="match status" value="1"/>
</dbReference>
<evidence type="ECO:0000259" key="7">
    <source>
        <dbReference type="Pfam" id="PF02771"/>
    </source>
</evidence>
<dbReference type="SUPFAM" id="SSF56645">
    <property type="entry name" value="Acyl-CoA dehydrogenase NM domain-like"/>
    <property type="match status" value="1"/>
</dbReference>
<gene>
    <name evidence="8" type="ORF">SAMN05421642_109204</name>
</gene>
<protein>
    <submittedName>
        <fullName evidence="8">Acyl-CoA dehydrogenase</fullName>
    </submittedName>
</protein>
<keyword evidence="4" id="KW-0274">FAD</keyword>
<dbReference type="InterPro" id="IPR046373">
    <property type="entry name" value="Acyl-CoA_Oxase/DH_mid-dom_sf"/>
</dbReference>
<sequence>MRWELSQDQEMYRESFRGWVEKFAPNESVRAWLTSGDARDFENRFVAEGWFSVGLSEDVGGQGGGGLELALTAVELARRSAPSGAWIASVLAAPFLGGELGVEVLQEGEFAALVADSTRPLDSAPRLRVADGKISGDVSGVLGGDRARHLVVPVLGPDGVQVALVSAEADGVTIEATTLLDRSRSAAKIRFDGVAADVLDVDAPVLLANASLVSAVLIAADSLGAMERMLDLAVEYSKSREQFGVPIGSFQAVKHAAASILVSVEAARSIVFYAAESIDAGMAECDLHAATAKAQVTASGAVAADSALTMHGAVGYTWEHDLHFLYKRTKLNKALFGSPSVWNERIARSLPLVPFAPA</sequence>
<evidence type="ECO:0000256" key="5">
    <source>
        <dbReference type="ARBA" id="ARBA00023002"/>
    </source>
</evidence>
<evidence type="ECO:0000256" key="3">
    <source>
        <dbReference type="ARBA" id="ARBA00022630"/>
    </source>
</evidence>
<dbReference type="GO" id="GO:0050660">
    <property type="term" value="F:flavin adenine dinucleotide binding"/>
    <property type="evidence" value="ECO:0007669"/>
    <property type="project" value="InterPro"/>
</dbReference>
<dbReference type="RefSeq" id="WP_089248193.1">
    <property type="nucleotide sequence ID" value="NZ_FZOW01000009.1"/>
</dbReference>
<evidence type="ECO:0000256" key="1">
    <source>
        <dbReference type="ARBA" id="ARBA00001974"/>
    </source>
</evidence>
<feature type="domain" description="Acyl-CoA dehydrogenase/oxidase N-terminal" evidence="7">
    <location>
        <begin position="6"/>
        <end position="91"/>
    </location>
</feature>
<evidence type="ECO:0000256" key="2">
    <source>
        <dbReference type="ARBA" id="ARBA00009347"/>
    </source>
</evidence>
<dbReference type="Gene3D" id="1.10.540.10">
    <property type="entry name" value="Acyl-CoA dehydrogenase/oxidase, N-terminal domain"/>
    <property type="match status" value="1"/>
</dbReference>
<evidence type="ECO:0000256" key="4">
    <source>
        <dbReference type="ARBA" id="ARBA00022827"/>
    </source>
</evidence>
<feature type="domain" description="Acyl-CoA dehydrogenase/oxidase C-terminal" evidence="6">
    <location>
        <begin position="215"/>
        <end position="350"/>
    </location>
</feature>
<dbReference type="Pfam" id="PF02771">
    <property type="entry name" value="Acyl-CoA_dh_N"/>
    <property type="match status" value="1"/>
</dbReference>
<accession>A0A239K2P0</accession>
<organism evidence="8 9">
    <name type="scientific">Rhodococcoides kyotonense</name>
    <dbReference type="NCBI Taxonomy" id="398843"/>
    <lineage>
        <taxon>Bacteria</taxon>
        <taxon>Bacillati</taxon>
        <taxon>Actinomycetota</taxon>
        <taxon>Actinomycetes</taxon>
        <taxon>Mycobacteriales</taxon>
        <taxon>Nocardiaceae</taxon>
        <taxon>Rhodococcoides</taxon>
    </lineage>
</organism>
<dbReference type="Gene3D" id="1.20.140.10">
    <property type="entry name" value="Butyryl-CoA Dehydrogenase, subunit A, domain 3"/>
    <property type="match status" value="1"/>
</dbReference>
<evidence type="ECO:0000259" key="6">
    <source>
        <dbReference type="Pfam" id="PF00441"/>
    </source>
</evidence>
<name>A0A239K2P0_9NOCA</name>
<dbReference type="InterPro" id="IPR009075">
    <property type="entry name" value="AcylCo_DH/oxidase_C"/>
</dbReference>
<comment type="similarity">
    <text evidence="2">Belongs to the acyl-CoA dehydrogenase family.</text>
</comment>
<dbReference type="SUPFAM" id="SSF47203">
    <property type="entry name" value="Acyl-CoA dehydrogenase C-terminal domain-like"/>
    <property type="match status" value="1"/>
</dbReference>
<reference evidence="9" key="1">
    <citation type="submission" date="2017-06" db="EMBL/GenBank/DDBJ databases">
        <authorList>
            <person name="Varghese N."/>
            <person name="Submissions S."/>
        </authorList>
    </citation>
    <scope>NUCLEOTIDE SEQUENCE [LARGE SCALE GENOMIC DNA]</scope>
    <source>
        <strain evidence="9">JCM 23211</strain>
    </source>
</reference>
<keyword evidence="9" id="KW-1185">Reference proteome</keyword>
<evidence type="ECO:0000313" key="8">
    <source>
        <dbReference type="EMBL" id="SNT12048.1"/>
    </source>
</evidence>
<dbReference type="InterPro" id="IPR037069">
    <property type="entry name" value="AcylCoA_DH/ox_N_sf"/>
</dbReference>
<dbReference type="CDD" id="cd00567">
    <property type="entry name" value="ACAD"/>
    <property type="match status" value="1"/>
</dbReference>
<dbReference type="PANTHER" id="PTHR43884:SF20">
    <property type="entry name" value="ACYL-COA DEHYDROGENASE FADE28"/>
    <property type="match status" value="1"/>
</dbReference>
<dbReference type="Gene3D" id="2.40.110.10">
    <property type="entry name" value="Butyryl-CoA Dehydrogenase, subunit A, domain 2"/>
    <property type="match status" value="1"/>
</dbReference>
<evidence type="ECO:0000313" key="9">
    <source>
        <dbReference type="Proteomes" id="UP000198327"/>
    </source>
</evidence>
<dbReference type="InterPro" id="IPR009100">
    <property type="entry name" value="AcylCoA_DH/oxidase_NM_dom_sf"/>
</dbReference>
<dbReference type="EMBL" id="FZOW01000009">
    <property type="protein sequence ID" value="SNT12048.1"/>
    <property type="molecule type" value="Genomic_DNA"/>
</dbReference>
<proteinExistence type="inferred from homology"/>
<dbReference type="InterPro" id="IPR036250">
    <property type="entry name" value="AcylCo_DH-like_C"/>
</dbReference>
<keyword evidence="3" id="KW-0285">Flavoprotein</keyword>
<dbReference type="InterPro" id="IPR013786">
    <property type="entry name" value="AcylCoA_DH/ox_N"/>
</dbReference>
<keyword evidence="5" id="KW-0560">Oxidoreductase</keyword>
<dbReference type="Pfam" id="PF00441">
    <property type="entry name" value="Acyl-CoA_dh_1"/>
    <property type="match status" value="1"/>
</dbReference>
<dbReference type="AlphaFoldDB" id="A0A239K2P0"/>
<dbReference type="Proteomes" id="UP000198327">
    <property type="component" value="Unassembled WGS sequence"/>
</dbReference>